<sequence length="94" mass="10627">MADDITVYRICQLQVVSLKSTESRNNLIAIDGKMYVKGPVILHPEVPRDTARHCLFYSYKKRHRAALCSVARCLVILRRALACGTTFLLSDFAL</sequence>
<dbReference type="WBParaSite" id="nRc.2.0.1.t31435-RA">
    <property type="protein sequence ID" value="nRc.2.0.1.t31435-RA"/>
    <property type="gene ID" value="nRc.2.0.1.g31435"/>
</dbReference>
<dbReference type="Proteomes" id="UP000887565">
    <property type="component" value="Unplaced"/>
</dbReference>
<reference evidence="2" key="1">
    <citation type="submission" date="2022-11" db="UniProtKB">
        <authorList>
            <consortium name="WormBaseParasite"/>
        </authorList>
    </citation>
    <scope>IDENTIFICATION</scope>
</reference>
<organism evidence="1 2">
    <name type="scientific">Romanomermis culicivorax</name>
    <name type="common">Nematode worm</name>
    <dbReference type="NCBI Taxonomy" id="13658"/>
    <lineage>
        <taxon>Eukaryota</taxon>
        <taxon>Metazoa</taxon>
        <taxon>Ecdysozoa</taxon>
        <taxon>Nematoda</taxon>
        <taxon>Enoplea</taxon>
        <taxon>Dorylaimia</taxon>
        <taxon>Mermithida</taxon>
        <taxon>Mermithoidea</taxon>
        <taxon>Mermithidae</taxon>
        <taxon>Romanomermis</taxon>
    </lineage>
</organism>
<protein>
    <submittedName>
        <fullName evidence="2">Uncharacterized protein</fullName>
    </submittedName>
</protein>
<accession>A0A915JZP5</accession>
<evidence type="ECO:0000313" key="2">
    <source>
        <dbReference type="WBParaSite" id="nRc.2.0.1.t31435-RA"/>
    </source>
</evidence>
<keyword evidence="1" id="KW-1185">Reference proteome</keyword>
<evidence type="ECO:0000313" key="1">
    <source>
        <dbReference type="Proteomes" id="UP000887565"/>
    </source>
</evidence>
<proteinExistence type="predicted"/>
<name>A0A915JZP5_ROMCU</name>
<dbReference type="AlphaFoldDB" id="A0A915JZP5"/>